<dbReference type="EC" id="1.3.1.12" evidence="4"/>
<dbReference type="GO" id="GO:0070403">
    <property type="term" value="F:NAD+ binding"/>
    <property type="evidence" value="ECO:0007669"/>
    <property type="project" value="InterPro"/>
</dbReference>
<dbReference type="InterPro" id="IPR036291">
    <property type="entry name" value="NAD(P)-bd_dom_sf"/>
</dbReference>
<dbReference type="AlphaFoldDB" id="A0A418Q982"/>
<evidence type="ECO:0000259" key="3">
    <source>
        <dbReference type="PROSITE" id="PS51176"/>
    </source>
</evidence>
<evidence type="ECO:0000313" key="4">
    <source>
        <dbReference type="EMBL" id="RIX36257.1"/>
    </source>
</evidence>
<evidence type="ECO:0000256" key="2">
    <source>
        <dbReference type="ARBA" id="ARBA00023002"/>
    </source>
</evidence>
<protein>
    <submittedName>
        <fullName evidence="4">Prephenate dehydrogenase</fullName>
        <ecNumber evidence="4">1.3.1.12</ecNumber>
    </submittedName>
</protein>
<name>A0A418Q982_9CORY</name>
<dbReference type="GO" id="GO:0004665">
    <property type="term" value="F:prephenate dehydrogenase (NADP+) activity"/>
    <property type="evidence" value="ECO:0007669"/>
    <property type="project" value="InterPro"/>
</dbReference>
<dbReference type="GO" id="GO:0006571">
    <property type="term" value="P:tyrosine biosynthetic process"/>
    <property type="evidence" value="ECO:0007669"/>
    <property type="project" value="InterPro"/>
</dbReference>
<gene>
    <name evidence="4" type="ORF">D3M95_03040</name>
</gene>
<dbReference type="SUPFAM" id="SSF48179">
    <property type="entry name" value="6-phosphogluconate dehydrogenase C-terminal domain-like"/>
    <property type="match status" value="1"/>
</dbReference>
<dbReference type="GO" id="GO:0008977">
    <property type="term" value="F:prephenate dehydrogenase (NAD+) activity"/>
    <property type="evidence" value="ECO:0007669"/>
    <property type="project" value="UniProtKB-EC"/>
</dbReference>
<proteinExistence type="inferred from homology"/>
<evidence type="ECO:0000313" key="5">
    <source>
        <dbReference type="Proteomes" id="UP000285278"/>
    </source>
</evidence>
<dbReference type="InterPro" id="IPR046825">
    <property type="entry name" value="PDH_C"/>
</dbReference>
<dbReference type="OrthoDB" id="9802008at2"/>
<accession>A0A418Q982</accession>
<dbReference type="RefSeq" id="WP_119664381.1">
    <property type="nucleotide sequence ID" value="NZ_QXJK01000002.1"/>
</dbReference>
<comment type="similarity">
    <text evidence="1">Belongs to the prephenate/arogenate dehydrogenase family.</text>
</comment>
<dbReference type="InterPro" id="IPR046826">
    <property type="entry name" value="PDH_N"/>
</dbReference>
<feature type="domain" description="Prephenate/arogenate dehydrogenase" evidence="3">
    <location>
        <begin position="19"/>
        <end position="335"/>
    </location>
</feature>
<dbReference type="InterPro" id="IPR008927">
    <property type="entry name" value="6-PGluconate_DH-like_C_sf"/>
</dbReference>
<sequence>MSDFSVSDYRLSTLPEDRRPVCILGLGLIGGSLMRDLKQAGWPVFGWNRSEKTVERASRDGFDASADLVATLQRAEREDALIVLGVPVPALASLFDAISEHAPSCGITDVTSVKVEVHELVEAHGLTDRFVGGHPMAGTANSGWAATMKGLFQGAVWVVTYDNAVEHASANTAGAGSADAASADAASTSAGQSSQRWLDTWIRVVGIAEEVGAAVVPALARRHDRAVARVSHLPHILAEALAVTGDQGGPLALSLAASSFRDGTRVAGTEPALVRAMIENNRTAVVEALDETIALLQQARSDIADPVQDMRGLAEDGNAARGRFEARAGRKRGDTMHRPIIRVRPGQRGWLNQLQSAESMGAQIGIF</sequence>
<dbReference type="EMBL" id="QXJK01000002">
    <property type="protein sequence ID" value="RIX36257.1"/>
    <property type="molecule type" value="Genomic_DNA"/>
</dbReference>
<dbReference type="Pfam" id="PF20463">
    <property type="entry name" value="PDH_C"/>
    <property type="match status" value="1"/>
</dbReference>
<reference evidence="4 5" key="1">
    <citation type="submission" date="2018-09" db="EMBL/GenBank/DDBJ databases">
        <title>Optimization and identification of Corynebacterium falsenii FN1-14 from fish paste.</title>
        <authorList>
            <person name="Daroonpunt R."/>
            <person name="Tanasupawat S."/>
        </authorList>
    </citation>
    <scope>NUCLEOTIDE SEQUENCE [LARGE SCALE GENOMIC DNA]</scope>
    <source>
        <strain evidence="4 5">FN1-14</strain>
    </source>
</reference>
<keyword evidence="5" id="KW-1185">Reference proteome</keyword>
<organism evidence="4 5">
    <name type="scientific">Corynebacterium falsenii</name>
    <dbReference type="NCBI Taxonomy" id="108486"/>
    <lineage>
        <taxon>Bacteria</taxon>
        <taxon>Bacillati</taxon>
        <taxon>Actinomycetota</taxon>
        <taxon>Actinomycetes</taxon>
        <taxon>Mycobacteriales</taxon>
        <taxon>Corynebacteriaceae</taxon>
        <taxon>Corynebacterium</taxon>
    </lineage>
</organism>
<dbReference type="Proteomes" id="UP000285278">
    <property type="component" value="Unassembled WGS sequence"/>
</dbReference>
<dbReference type="STRING" id="1451189.CFAL_11370"/>
<dbReference type="PANTHER" id="PTHR21363:SF0">
    <property type="entry name" value="PREPHENATE DEHYDROGENASE [NADP(+)]"/>
    <property type="match status" value="1"/>
</dbReference>
<dbReference type="Gene3D" id="3.40.50.720">
    <property type="entry name" value="NAD(P)-binding Rossmann-like Domain"/>
    <property type="match status" value="1"/>
</dbReference>
<dbReference type="Gene3D" id="1.10.3660.10">
    <property type="entry name" value="6-phosphogluconate dehydrogenase C-terminal like domain"/>
    <property type="match status" value="1"/>
</dbReference>
<keyword evidence="2 4" id="KW-0560">Oxidoreductase</keyword>
<dbReference type="NCBIfam" id="NF005108">
    <property type="entry name" value="PRK06545.1-6"/>
    <property type="match status" value="1"/>
</dbReference>
<dbReference type="PROSITE" id="PS51176">
    <property type="entry name" value="PDH_ADH"/>
    <property type="match status" value="1"/>
</dbReference>
<dbReference type="SUPFAM" id="SSF51735">
    <property type="entry name" value="NAD(P)-binding Rossmann-fold domains"/>
    <property type="match status" value="1"/>
</dbReference>
<dbReference type="Pfam" id="PF02153">
    <property type="entry name" value="PDH_N"/>
    <property type="match status" value="1"/>
</dbReference>
<dbReference type="PANTHER" id="PTHR21363">
    <property type="entry name" value="PREPHENATE DEHYDROGENASE"/>
    <property type="match status" value="1"/>
</dbReference>
<dbReference type="InterPro" id="IPR050812">
    <property type="entry name" value="Preph/Arog_dehydrog"/>
</dbReference>
<evidence type="ECO:0000256" key="1">
    <source>
        <dbReference type="ARBA" id="ARBA00007964"/>
    </source>
</evidence>
<comment type="caution">
    <text evidence="4">The sequence shown here is derived from an EMBL/GenBank/DDBJ whole genome shotgun (WGS) entry which is preliminary data.</text>
</comment>
<dbReference type="InterPro" id="IPR003099">
    <property type="entry name" value="Prephen_DH"/>
</dbReference>